<accession>A0AAW3EV76</accession>
<dbReference type="Proteomes" id="UP000029590">
    <property type="component" value="Unassembled WGS sequence"/>
</dbReference>
<dbReference type="KEGG" id="bgo:BM43_3025"/>
<dbReference type="EMBL" id="JPGG01000018">
    <property type="protein sequence ID" value="KGC09658.1"/>
    <property type="molecule type" value="Genomic_DNA"/>
</dbReference>
<evidence type="ECO:0000313" key="2">
    <source>
        <dbReference type="EMBL" id="KGC10520.1"/>
    </source>
</evidence>
<dbReference type="RefSeq" id="WP_036051808.1">
    <property type="nucleotide sequence ID" value="NZ_CADEVY010000006.1"/>
</dbReference>
<protein>
    <submittedName>
        <fullName evidence="2">Uncharacterized protein</fullName>
    </submittedName>
</protein>
<evidence type="ECO:0000313" key="3">
    <source>
        <dbReference type="Proteomes" id="UP000029590"/>
    </source>
</evidence>
<dbReference type="AlphaFoldDB" id="A0AAW3EV76"/>
<organism evidence="2 3">
    <name type="scientific">Burkholderia gladioli</name>
    <name type="common">Pseudomonas marginata</name>
    <name type="synonym">Phytomonas marginata</name>
    <dbReference type="NCBI Taxonomy" id="28095"/>
    <lineage>
        <taxon>Bacteria</taxon>
        <taxon>Pseudomonadati</taxon>
        <taxon>Pseudomonadota</taxon>
        <taxon>Betaproteobacteria</taxon>
        <taxon>Burkholderiales</taxon>
        <taxon>Burkholderiaceae</taxon>
        <taxon>Burkholderia</taxon>
    </lineage>
</organism>
<reference evidence="2 3" key="1">
    <citation type="submission" date="2014-04" db="EMBL/GenBank/DDBJ databases">
        <authorList>
            <person name="Bishop-Lilly K.A."/>
            <person name="Broomall S.M."/>
            <person name="Chain P.S."/>
            <person name="Chertkov O."/>
            <person name="Coyne S.R."/>
            <person name="Daligault H.E."/>
            <person name="Davenport K.W."/>
            <person name="Erkkila T."/>
            <person name="Frey K.G."/>
            <person name="Gibbons H.S."/>
            <person name="Gu W."/>
            <person name="Jaissle J."/>
            <person name="Johnson S.L."/>
            <person name="Koroleva G.I."/>
            <person name="Ladner J.T."/>
            <person name="Lo C.-C."/>
            <person name="Minogue T.D."/>
            <person name="Munk C."/>
            <person name="Palacios G.F."/>
            <person name="Redden C.L."/>
            <person name="Rosenzweig C.N."/>
            <person name="Scholz M.B."/>
            <person name="Teshima H."/>
            <person name="Xu Y."/>
        </authorList>
    </citation>
    <scope>NUCLEOTIDE SEQUENCE [LARGE SCALE GENOMIC DNA]</scope>
    <source>
        <strain evidence="2">Gladioli</strain>
        <strain evidence="3">gladioli</strain>
    </source>
</reference>
<evidence type="ECO:0000313" key="1">
    <source>
        <dbReference type="EMBL" id="KGC09658.1"/>
    </source>
</evidence>
<name>A0AAW3EV76_BURGA</name>
<comment type="caution">
    <text evidence="2">The sequence shown here is derived from an EMBL/GenBank/DDBJ whole genome shotgun (WGS) entry which is preliminary data.</text>
</comment>
<proteinExistence type="predicted"/>
<sequence length="145" mass="16077">MSLDPISTSPRVDKLITDVMKRFPGESRAAQARYYEEVHQHLAPLARELEAEVARLRVALYSTVPGERSARDDGFFAGVCVALQVLTAHDQGVIWKDIVKACGVDELLQYAANIEPEEWELAGFKHFARGELGRRKPATRGGAKS</sequence>
<gene>
    <name evidence="1" type="ORF">DM48_5819</name>
    <name evidence="2" type="ORF">DM48_5871</name>
</gene>
<dbReference type="EMBL" id="JPGG01000018">
    <property type="protein sequence ID" value="KGC10520.1"/>
    <property type="molecule type" value="Genomic_DNA"/>
</dbReference>